<feature type="region of interest" description="Disordered" evidence="1">
    <location>
        <begin position="1"/>
        <end position="45"/>
    </location>
</feature>
<dbReference type="EMBL" id="GG663382">
    <property type="protein sequence ID" value="EEH02746.1"/>
    <property type="molecule type" value="Genomic_DNA"/>
</dbReference>
<protein>
    <submittedName>
        <fullName evidence="2">Uncharacterized protein</fullName>
    </submittedName>
</protein>
<keyword evidence="3" id="KW-1185">Reference proteome</keyword>
<evidence type="ECO:0000313" key="3">
    <source>
        <dbReference type="Proteomes" id="UP000001631"/>
    </source>
</evidence>
<dbReference type="InParanoid" id="C0P0U6"/>
<evidence type="ECO:0000256" key="1">
    <source>
        <dbReference type="SAM" id="MobiDB-lite"/>
    </source>
</evidence>
<feature type="region of interest" description="Disordered" evidence="1">
    <location>
        <begin position="240"/>
        <end position="264"/>
    </location>
</feature>
<gene>
    <name evidence="2" type="ORF">HCBG_09026</name>
</gene>
<organism evidence="2 3">
    <name type="scientific">Ajellomyces capsulatus (strain G186AR / H82 / ATCC MYA-2454 / RMSCC 2432)</name>
    <name type="common">Darling's disease fungus</name>
    <name type="synonym">Histoplasma capsulatum</name>
    <dbReference type="NCBI Taxonomy" id="447093"/>
    <lineage>
        <taxon>Eukaryota</taxon>
        <taxon>Fungi</taxon>
        <taxon>Dikarya</taxon>
        <taxon>Ascomycota</taxon>
        <taxon>Pezizomycotina</taxon>
        <taxon>Eurotiomycetes</taxon>
        <taxon>Eurotiomycetidae</taxon>
        <taxon>Onygenales</taxon>
        <taxon>Ajellomycetaceae</taxon>
        <taxon>Histoplasma</taxon>
    </lineage>
</organism>
<dbReference type="AlphaFoldDB" id="C0P0U6"/>
<reference evidence="2" key="1">
    <citation type="submission" date="2009-02" db="EMBL/GenBank/DDBJ databases">
        <title>The Genome Sequence of Ajellomyces capsulatus strain G186AR.</title>
        <authorList>
            <consortium name="The Broad Institute Genome Sequencing Platform"/>
            <person name="Champion M."/>
            <person name="Cuomo C."/>
            <person name="Ma L.-J."/>
            <person name="Henn M.R."/>
            <person name="Sil A."/>
            <person name="Goldman B."/>
            <person name="Young S.K."/>
            <person name="Kodira C.D."/>
            <person name="Zeng Q."/>
            <person name="Koehrsen M."/>
            <person name="Alvarado L."/>
            <person name="Berlin A."/>
            <person name="Borenstein D."/>
            <person name="Chen Z."/>
            <person name="Engels R."/>
            <person name="Freedman E."/>
            <person name="Gellesch M."/>
            <person name="Goldberg J."/>
            <person name="Griggs A."/>
            <person name="Gujja S."/>
            <person name="Heiman D."/>
            <person name="Hepburn T."/>
            <person name="Howarth C."/>
            <person name="Jen D."/>
            <person name="Larson L."/>
            <person name="Lewis B."/>
            <person name="Mehta T."/>
            <person name="Park D."/>
            <person name="Pearson M."/>
            <person name="Roberts A."/>
            <person name="Saif S."/>
            <person name="Shea T."/>
            <person name="Shenoy N."/>
            <person name="Sisk P."/>
            <person name="Stolte C."/>
            <person name="Sykes S."/>
            <person name="Walk T."/>
            <person name="White J."/>
            <person name="Yandava C."/>
            <person name="Klein B."/>
            <person name="McEwen J.G."/>
            <person name="Puccia R."/>
            <person name="Goldman G.H."/>
            <person name="Felipe M.S."/>
            <person name="Nino-Vega G."/>
            <person name="San-Blas G."/>
            <person name="Taylor J."/>
            <person name="Mendoza L."/>
            <person name="Galagan J."/>
            <person name="Nusbaum C."/>
            <person name="Birren B."/>
        </authorList>
    </citation>
    <scope>NUCLEOTIDE SEQUENCE</scope>
    <source>
        <strain evidence="2">G186AR</strain>
    </source>
</reference>
<evidence type="ECO:0000313" key="2">
    <source>
        <dbReference type="EMBL" id="EEH02746.1"/>
    </source>
</evidence>
<dbReference type="HOGENOM" id="CLU_1053636_0_0_1"/>
<accession>C0P0U6</accession>
<dbReference type="GeneID" id="69042042"/>
<dbReference type="RefSeq" id="XP_045283227.1">
    <property type="nucleotide sequence ID" value="XM_045436075.1"/>
</dbReference>
<sequence>MTSVQGWDAKALLPDSAPQTRKKGARDASQSGPSEHWGIIPRVPGRGHKEILRHPADARCNGYGIHIKTGRVGGYTNSHSRLTAEPLGLRQDVAPLASWPQAPPQLGHQLIGRAEHRRLALTSAEEERELLAGIVQHEAIRMGDSKQFLVCCRRKLTLAHPHPTHLQNIKDSSTQDGGRGWGPPPMLKVGASPVGIPGLLVIMLHFRGGPAVLDKGEYSPLCTAANIIKIHIIKVTTVQNEDNKKQEKTKKTKNPAPTYIHKEH</sequence>
<proteinExistence type="predicted"/>
<dbReference type="Proteomes" id="UP000001631">
    <property type="component" value="Unassembled WGS sequence"/>
</dbReference>
<name>C0P0U6_AJECG</name>